<dbReference type="PROSITE" id="PS50097">
    <property type="entry name" value="BTB"/>
    <property type="match status" value="1"/>
</dbReference>
<dbReference type="Pfam" id="PF00651">
    <property type="entry name" value="BTB"/>
    <property type="match status" value="1"/>
</dbReference>
<evidence type="ECO:0000313" key="2">
    <source>
        <dbReference type="EMBL" id="KDR68162.1"/>
    </source>
</evidence>
<protein>
    <recommendedName>
        <fullName evidence="1">BTB domain-containing protein</fullName>
    </recommendedName>
</protein>
<dbReference type="Proteomes" id="UP000027222">
    <property type="component" value="Unassembled WGS sequence"/>
</dbReference>
<dbReference type="OrthoDB" id="2130750at2759"/>
<organism evidence="2 3">
    <name type="scientific">Galerina marginata (strain CBS 339.88)</name>
    <dbReference type="NCBI Taxonomy" id="685588"/>
    <lineage>
        <taxon>Eukaryota</taxon>
        <taxon>Fungi</taxon>
        <taxon>Dikarya</taxon>
        <taxon>Basidiomycota</taxon>
        <taxon>Agaricomycotina</taxon>
        <taxon>Agaricomycetes</taxon>
        <taxon>Agaricomycetidae</taxon>
        <taxon>Agaricales</taxon>
        <taxon>Agaricineae</taxon>
        <taxon>Strophariaceae</taxon>
        <taxon>Galerina</taxon>
    </lineage>
</organism>
<evidence type="ECO:0000313" key="3">
    <source>
        <dbReference type="Proteomes" id="UP000027222"/>
    </source>
</evidence>
<name>A0A067SDT4_GALM3</name>
<dbReference type="AlphaFoldDB" id="A0A067SDT4"/>
<dbReference type="HOGENOM" id="CLU_026508_0_0_1"/>
<reference evidence="3" key="1">
    <citation type="journal article" date="2014" name="Proc. Natl. Acad. Sci. U.S.A.">
        <title>Extensive sampling of basidiomycete genomes demonstrates inadequacy of the white-rot/brown-rot paradigm for wood decay fungi.</title>
        <authorList>
            <person name="Riley R."/>
            <person name="Salamov A.A."/>
            <person name="Brown D.W."/>
            <person name="Nagy L.G."/>
            <person name="Floudas D."/>
            <person name="Held B.W."/>
            <person name="Levasseur A."/>
            <person name="Lombard V."/>
            <person name="Morin E."/>
            <person name="Otillar R."/>
            <person name="Lindquist E.A."/>
            <person name="Sun H."/>
            <person name="LaButti K.M."/>
            <person name="Schmutz J."/>
            <person name="Jabbour D."/>
            <person name="Luo H."/>
            <person name="Baker S.E."/>
            <person name="Pisabarro A.G."/>
            <person name="Walton J.D."/>
            <person name="Blanchette R.A."/>
            <person name="Henrissat B."/>
            <person name="Martin F."/>
            <person name="Cullen D."/>
            <person name="Hibbett D.S."/>
            <person name="Grigoriev I.V."/>
        </authorList>
    </citation>
    <scope>NUCLEOTIDE SEQUENCE [LARGE SCALE GENOMIC DNA]</scope>
    <source>
        <strain evidence="3">CBS 339.88</strain>
    </source>
</reference>
<dbReference type="Gene3D" id="3.30.710.10">
    <property type="entry name" value="Potassium Channel Kv1.1, Chain A"/>
    <property type="match status" value="1"/>
</dbReference>
<gene>
    <name evidence="2" type="ORF">GALMADRAFT_146645</name>
</gene>
<proteinExistence type="predicted"/>
<evidence type="ECO:0000259" key="1">
    <source>
        <dbReference type="PROSITE" id="PS50097"/>
    </source>
</evidence>
<sequence>MAIPAQEAMRPWLESTSELATELWQKDLESLCLDAKHRFPDIVWRTKTELGDSDNPKASRKIWGHLELKPNSPGETFDLPFLPKDFCDYSALSHDLLQLYTATSIKLEDENGIDISTQQERLDSLRKDVVYMWRSRLYSDVRIALSSLEDDQLYSFPSHCFLLSSRSPYFRRVLARASRRGPNSSNEPSIIQLTLPTKHFTPAALHFILGYLYTGTLRFSHRGFDLVTALSIFSGSLYLQLPALQELILAEITVEMLHGMYHAFLPDPEYSSLVSGNWTTAVNLGCLCRICARRVPRVLQFALEEGNNNDLLERGARRALVGLFGEGWCIEEFAALPDNITGSILTNIREMVTASNVLPMLFAAELALIRLEDRQKDWGPIVESSILSVRGLIDNVLCANAGTCFETQTWRDLMDGSNKNVGENAFEKVTWVLKAVLRGANPENASALYQALGSSAHSRSRPFSIWARIGRAQVELQKLDLSASSIQRLKLGETDSLLSSAASFYSCISTPSRIASLSEERANIAGYNPYLSALDLATISLYSLASSRTVTTDYGLYYTRWAVSQETIQESESIRTITRRRSWDSFQNQIEPGHFS</sequence>
<dbReference type="InterPro" id="IPR011333">
    <property type="entry name" value="SKP1/BTB/POZ_sf"/>
</dbReference>
<dbReference type="PANTHER" id="PTHR22427">
    <property type="entry name" value="GH15728P"/>
    <property type="match status" value="1"/>
</dbReference>
<feature type="domain" description="BTB" evidence="1">
    <location>
        <begin position="139"/>
        <end position="221"/>
    </location>
</feature>
<accession>A0A067SDT4</accession>
<dbReference type="InterPro" id="IPR000210">
    <property type="entry name" value="BTB/POZ_dom"/>
</dbReference>
<dbReference type="PANTHER" id="PTHR22427:SF7">
    <property type="entry name" value="GH15728P"/>
    <property type="match status" value="1"/>
</dbReference>
<dbReference type="STRING" id="685588.A0A067SDT4"/>
<dbReference type="SMART" id="SM00225">
    <property type="entry name" value="BTB"/>
    <property type="match status" value="1"/>
</dbReference>
<dbReference type="EMBL" id="KL142410">
    <property type="protein sequence ID" value="KDR68162.1"/>
    <property type="molecule type" value="Genomic_DNA"/>
</dbReference>
<dbReference type="CDD" id="cd18186">
    <property type="entry name" value="BTB_POZ_ZBTB_KLHL-like"/>
    <property type="match status" value="1"/>
</dbReference>
<keyword evidence="3" id="KW-1185">Reference proteome</keyword>
<dbReference type="SUPFAM" id="SSF54695">
    <property type="entry name" value="POZ domain"/>
    <property type="match status" value="1"/>
</dbReference>